<reference evidence="5 6" key="1">
    <citation type="journal article" date="2018" name="MBio">
        <title>Comparative Genomics Reveals the Core Gene Toolbox for the Fungus-Insect Symbiosis.</title>
        <authorList>
            <person name="Wang Y."/>
            <person name="Stata M."/>
            <person name="Wang W."/>
            <person name="Stajich J.E."/>
            <person name="White M.M."/>
            <person name="Moncalvo J.M."/>
        </authorList>
    </citation>
    <scope>NUCLEOTIDE SEQUENCE [LARGE SCALE GENOMIC DNA]</scope>
    <source>
        <strain evidence="5 6">AUS-77-4</strain>
    </source>
</reference>
<dbReference type="PANTHER" id="PTHR15526:SF5">
    <property type="entry name" value="MUSKELIN"/>
    <property type="match status" value="1"/>
</dbReference>
<evidence type="ECO:0000256" key="3">
    <source>
        <dbReference type="SAM" id="MobiDB-lite"/>
    </source>
</evidence>
<dbReference type="PANTHER" id="PTHR15526">
    <property type="entry name" value="MUSKELIN"/>
    <property type="match status" value="1"/>
</dbReference>
<feature type="compositionally biased region" description="Polar residues" evidence="3">
    <location>
        <begin position="90"/>
        <end position="107"/>
    </location>
</feature>
<dbReference type="InterPro" id="IPR000421">
    <property type="entry name" value="FA58C"/>
</dbReference>
<proteinExistence type="predicted"/>
<feature type="region of interest" description="Disordered" evidence="3">
    <location>
        <begin position="1156"/>
        <end position="1175"/>
    </location>
</feature>
<feature type="compositionally biased region" description="Polar residues" evidence="3">
    <location>
        <begin position="1224"/>
        <end position="1236"/>
    </location>
</feature>
<feature type="compositionally biased region" description="Basic residues" evidence="3">
    <location>
        <begin position="124"/>
        <end position="133"/>
    </location>
</feature>
<evidence type="ECO:0000313" key="6">
    <source>
        <dbReference type="Proteomes" id="UP000245699"/>
    </source>
</evidence>
<evidence type="ECO:0000256" key="1">
    <source>
        <dbReference type="ARBA" id="ARBA00022441"/>
    </source>
</evidence>
<dbReference type="InterPro" id="IPR052456">
    <property type="entry name" value="CTLH_complex_component"/>
</dbReference>
<evidence type="ECO:0000256" key="2">
    <source>
        <dbReference type="ARBA" id="ARBA00022737"/>
    </source>
</evidence>
<dbReference type="Gene3D" id="2.60.120.260">
    <property type="entry name" value="Galactose-binding domain-like"/>
    <property type="match status" value="1"/>
</dbReference>
<dbReference type="SUPFAM" id="SSF117281">
    <property type="entry name" value="Kelch motif"/>
    <property type="match status" value="1"/>
</dbReference>
<feature type="region of interest" description="Disordered" evidence="3">
    <location>
        <begin position="74"/>
        <end position="107"/>
    </location>
</feature>
<protein>
    <recommendedName>
        <fullName evidence="4">F5/8 type C domain-containing protein</fullName>
    </recommendedName>
</protein>
<evidence type="ECO:0000313" key="5">
    <source>
        <dbReference type="EMBL" id="PVV00002.1"/>
    </source>
</evidence>
<dbReference type="InterPro" id="IPR008979">
    <property type="entry name" value="Galactose-bd-like_sf"/>
</dbReference>
<keyword evidence="2" id="KW-0677">Repeat</keyword>
<accession>A0A2T9Z623</accession>
<organism evidence="5 6">
    <name type="scientific">Furculomyces boomerangus</name>
    <dbReference type="NCBI Taxonomy" id="61424"/>
    <lineage>
        <taxon>Eukaryota</taxon>
        <taxon>Fungi</taxon>
        <taxon>Fungi incertae sedis</taxon>
        <taxon>Zoopagomycota</taxon>
        <taxon>Kickxellomycotina</taxon>
        <taxon>Harpellomycetes</taxon>
        <taxon>Harpellales</taxon>
        <taxon>Harpellaceae</taxon>
        <taxon>Furculomyces</taxon>
    </lineage>
</organism>
<keyword evidence="1" id="KW-0880">Kelch repeat</keyword>
<dbReference type="GO" id="GO:0005737">
    <property type="term" value="C:cytoplasm"/>
    <property type="evidence" value="ECO:0007669"/>
    <property type="project" value="TreeGrafter"/>
</dbReference>
<dbReference type="EMBL" id="MBFT01000010">
    <property type="protein sequence ID" value="PVV00002.1"/>
    <property type="molecule type" value="Genomic_DNA"/>
</dbReference>
<dbReference type="Pfam" id="PF24681">
    <property type="entry name" value="Kelch_KLHDC2_KLHL20_DRC7"/>
    <property type="match status" value="1"/>
</dbReference>
<dbReference type="InterPro" id="IPR010565">
    <property type="entry name" value="Muskelin_N"/>
</dbReference>
<feature type="compositionally biased region" description="Low complexity" evidence="3">
    <location>
        <begin position="1123"/>
        <end position="1137"/>
    </location>
</feature>
<feature type="region of interest" description="Disordered" evidence="3">
    <location>
        <begin position="1217"/>
        <end position="1240"/>
    </location>
</feature>
<feature type="region of interest" description="Disordered" evidence="3">
    <location>
        <begin position="1122"/>
        <end position="1147"/>
    </location>
</feature>
<dbReference type="InterPro" id="IPR015915">
    <property type="entry name" value="Kelch-typ_b-propeller"/>
</dbReference>
<name>A0A2T9Z623_9FUNG</name>
<dbReference type="STRING" id="61424.A0A2T9Z623"/>
<dbReference type="PROSITE" id="PS50022">
    <property type="entry name" value="FA58C_3"/>
    <property type="match status" value="1"/>
</dbReference>
<dbReference type="Proteomes" id="UP000245699">
    <property type="component" value="Unassembled WGS sequence"/>
</dbReference>
<feature type="domain" description="F5/8 type C" evidence="4">
    <location>
        <begin position="157"/>
        <end position="307"/>
    </location>
</feature>
<comment type="caution">
    <text evidence="5">The sequence shown here is derived from an EMBL/GenBank/DDBJ whole genome shotgun (WGS) entry which is preliminary data.</text>
</comment>
<feature type="compositionally biased region" description="Polar residues" evidence="3">
    <location>
        <begin position="1046"/>
        <end position="1061"/>
    </location>
</feature>
<dbReference type="Gene3D" id="2.120.10.80">
    <property type="entry name" value="Kelch-type beta propeller"/>
    <property type="match status" value="1"/>
</dbReference>
<dbReference type="SUPFAM" id="SSF49785">
    <property type="entry name" value="Galactose-binding domain-like"/>
    <property type="match status" value="1"/>
</dbReference>
<evidence type="ECO:0000259" key="4">
    <source>
        <dbReference type="PROSITE" id="PS50022"/>
    </source>
</evidence>
<dbReference type="OrthoDB" id="10052615at2759"/>
<feature type="region of interest" description="Disordered" evidence="3">
    <location>
        <begin position="114"/>
        <end position="133"/>
    </location>
</feature>
<feature type="compositionally biased region" description="Acidic residues" evidence="3">
    <location>
        <begin position="76"/>
        <end position="88"/>
    </location>
</feature>
<dbReference type="Pfam" id="PF06588">
    <property type="entry name" value="Muskelin_N"/>
    <property type="match status" value="1"/>
</dbReference>
<feature type="region of interest" description="Disordered" evidence="3">
    <location>
        <begin position="1045"/>
        <end position="1068"/>
    </location>
</feature>
<keyword evidence="6" id="KW-1185">Reference proteome</keyword>
<gene>
    <name evidence="5" type="ORF">BB559_000206</name>
</gene>
<sequence length="1382" mass="157987">MEEMCSREKFQDVSLEKGAIDILEYAYGAPFLNHKNFRVVGEKINQIESTNANLKSRNSLLLLLKHSKEIQNITSDSEESYEIEDENNTTDTQYHNSETPTTAVEPQNISDKLGSLFNNPGKQPIHKPIRKPSRLNYSSGISTISTNDQNQLLAKRFKRAKVNLETSIPYEIYAWSNFSANYFPHNIISYNPNEQESRWSSSSNNHRQFITLRLEKPAFVRAIKFGKYHKPHVCNLKEFKVYSGMTPDNMIEILHSGIRNDDKSEIITTRQSIDNHLIPSRYIKIQPLEAYDQKFNFSIWHVELLGTIDPSITNKIINEYNLYLSSLVVKNSLKFFRKAQLSSSFEALKNETGVTLECTILENIYNSLNTENSYKSVEELLVKAHSQGILSSEKLNLPYESFWEPLSVGGMNLPRPKGRGGHRLCIDDKRRKLYLFGGWDGICNLADLWEYDLVLNKWVWLFSDTSKVGGPGQRSLHSMCFDSVKNRLYIIGKFIDEDFRASGIFDSDMYYYDLNKNRWHLVSSDTYSEGGPRLMYDSQMVFDPISQKIYLYGGKVTASSMSDTGVVFGGLYCYDTITNTWTVLRKDSVIQDCEFQLQGRLFHSMAIDPEAQRLFILSGFKDGDTLGDFLVYDINSRTFFEKTKDLLLKSPPSVKSSCRPKDYYGSSIPEGYTGTFDENTFIRSDSFKVPESTDSPHVEDIIYRWYSKNGYYITQDVCLASESIRSQYQAQASGNVARFSNNQSTEKNLNQNIKSIGITFDTRTKEIHAITGHFITNTLKTQPASTIGLEKIANEVESFSKSNLSFNTSLFYTGDNQAQMQNLKRAMSTHSEKNSMYSKPTTENIALSVLTYQLATDEWQENYHSSYENPSQKQPFKCTNNASDSLFSTKTSTRKQSSQNLNKDVAYNYYNESVNSSNSLKRDVQSISQNQPDQLFFRPKPRFAMSVVYSEQLSTHFMFGGNPLPEETLSRSSISSTLAENGQYDNQLRLDDLWALKLKRPDSSTLLRETMYLVRESMFKEMCFNLHSQNSEYTTEKLKDAHKSNRNVANQNQDINQNSETSKYRDISIPETPKTRILNSKNHETSANKTMVCTCNNNKRMSSSDSIKGNQLLRHSPVARVESTYTSGDSGSDPSSSICQSIKMQKPRKELVRMVSPGPFSEPKNVSKEIEVSSSGPTINKYQRIRRNTKETETVGRKDSIRCKICNKLIASTDLKPETEKNSKISNEQTKSQSNVDNEDALSTKKVTTMECLEYLKSQVSVLVNFNNEFEAKRYKALSKYLFDFNGENFIAGTNFHEYFKENKQDTQSGGYFEQKLETGNMDINTNSKGSRNDFAETGIFGLDRVKSGRKAIRNELFENLCKFFPESKRQPETNIEESIMN</sequence>